<dbReference type="SMART" id="SM00564">
    <property type="entry name" value="PQQ"/>
    <property type="match status" value="4"/>
</dbReference>
<dbReference type="AlphaFoldDB" id="A0A7Y0QFQ6"/>
<keyword evidence="1" id="KW-1133">Transmembrane helix</keyword>
<dbReference type="Proteomes" id="UP000562124">
    <property type="component" value="Unassembled WGS sequence"/>
</dbReference>
<dbReference type="Gene3D" id="2.130.10.10">
    <property type="entry name" value="YVTN repeat-like/Quinoprotein amine dehydrogenase"/>
    <property type="match status" value="2"/>
</dbReference>
<feature type="domain" description="Pyrrolo-quinoline quinone repeat" evidence="2">
    <location>
        <begin position="380"/>
        <end position="483"/>
    </location>
</feature>
<keyword evidence="1" id="KW-0812">Transmembrane</keyword>
<dbReference type="InterPro" id="IPR002372">
    <property type="entry name" value="PQQ_rpt_dom"/>
</dbReference>
<dbReference type="PANTHER" id="PTHR34512:SF30">
    <property type="entry name" value="OUTER MEMBRANE PROTEIN ASSEMBLY FACTOR BAMB"/>
    <property type="match status" value="1"/>
</dbReference>
<proteinExistence type="predicted"/>
<evidence type="ECO:0000259" key="2">
    <source>
        <dbReference type="Pfam" id="PF13360"/>
    </source>
</evidence>
<dbReference type="RefSeq" id="WP_169323496.1">
    <property type="nucleotide sequence ID" value="NZ_JABCJJ010000003.1"/>
</dbReference>
<dbReference type="SUPFAM" id="SSF50998">
    <property type="entry name" value="Quinoprotein alcohol dehydrogenase-like"/>
    <property type="match status" value="1"/>
</dbReference>
<name>A0A7Y0QFQ6_CELFI</name>
<evidence type="ECO:0000256" key="1">
    <source>
        <dbReference type="SAM" id="Phobius"/>
    </source>
</evidence>
<accession>A0A7Y0QFQ6</accession>
<dbReference type="PANTHER" id="PTHR34512">
    <property type="entry name" value="CELL SURFACE PROTEIN"/>
    <property type="match status" value="1"/>
</dbReference>
<dbReference type="InterPro" id="IPR018391">
    <property type="entry name" value="PQQ_b-propeller_rpt"/>
</dbReference>
<keyword evidence="1" id="KW-0472">Membrane</keyword>
<comment type="caution">
    <text evidence="3">The sequence shown here is derived from an EMBL/GenBank/DDBJ whole genome shotgun (WGS) entry which is preliminary data.</text>
</comment>
<protein>
    <submittedName>
        <fullName evidence="3">PQQ-binding-like beta-propeller repeat protein</fullName>
    </submittedName>
</protein>
<evidence type="ECO:0000313" key="3">
    <source>
        <dbReference type="EMBL" id="NMR19306.1"/>
    </source>
</evidence>
<dbReference type="EMBL" id="JABCJJ010000003">
    <property type="protein sequence ID" value="NMR19306.1"/>
    <property type="molecule type" value="Genomic_DNA"/>
</dbReference>
<dbReference type="Pfam" id="PF13360">
    <property type="entry name" value="PQQ_2"/>
    <property type="match status" value="1"/>
</dbReference>
<reference evidence="3 4" key="1">
    <citation type="submission" date="2020-04" db="EMBL/GenBank/DDBJ databases">
        <title>Sequencing and Assembly of C. fimi.</title>
        <authorList>
            <person name="Ramsey A.R."/>
        </authorList>
    </citation>
    <scope>NUCLEOTIDE SEQUENCE [LARGE SCALE GENOMIC DNA]</scope>
    <source>
        <strain evidence="3 4">SB</strain>
    </source>
</reference>
<organism evidence="3 4">
    <name type="scientific">Cellulomonas fimi</name>
    <dbReference type="NCBI Taxonomy" id="1708"/>
    <lineage>
        <taxon>Bacteria</taxon>
        <taxon>Bacillati</taxon>
        <taxon>Actinomycetota</taxon>
        <taxon>Actinomycetes</taxon>
        <taxon>Micrococcales</taxon>
        <taxon>Cellulomonadaceae</taxon>
        <taxon>Cellulomonas</taxon>
    </lineage>
</organism>
<evidence type="ECO:0000313" key="4">
    <source>
        <dbReference type="Proteomes" id="UP000562124"/>
    </source>
</evidence>
<sequence>MARDQMQDVVLVEVTDLDGAEVAASAAPAGRADASREGAQAPRRALAARRLRRWWPVAAGLVLVLVVTSLVGAVRARERAARLAVVPGVLAPLDPGLAERWRAPLRGWGQIDTVAGSLVLAGRDGSGRTGVVALDPVTGRQRWSAPLDEVAETGDAWCVPLDGSAAAAPYVACRLVRSAVLRAQDGTYQWDGPALLVVLDARTGERVAERALPGEQVLLAAFGGGLVVTSLRADRVAQVTLEDPVTGDVTWSFAGDEPLPPSTTGPLALYPSVEGDVLVVNGPVTWAFDPDGELVAEWHLRGGDRAVAGGWRLEVTALPDGRFAVGESGGVGTGREEYGTVARADGSESIPIPGPVLLPQVDDGSMRGLLLTSSPSWSGIVALDASTGEKVWESDATLDGGVLVLDGRVILGGGRELRALDARSGAELWAVDAPTGTQASQVLTDGRVLVVPMTDPDLGPVLAALDPADGRTRWTTPLPADAYHLTVVDGRLVALTDRDLVALG</sequence>
<keyword evidence="4" id="KW-1185">Reference proteome</keyword>
<dbReference type="InterPro" id="IPR011047">
    <property type="entry name" value="Quinoprotein_ADH-like_sf"/>
</dbReference>
<dbReference type="InterPro" id="IPR015943">
    <property type="entry name" value="WD40/YVTN_repeat-like_dom_sf"/>
</dbReference>
<feature type="transmembrane region" description="Helical" evidence="1">
    <location>
        <begin position="54"/>
        <end position="74"/>
    </location>
</feature>
<gene>
    <name evidence="3" type="ORF">HIR71_03585</name>
</gene>